<dbReference type="InterPro" id="IPR032350">
    <property type="entry name" value="Nbr1_FW"/>
</dbReference>
<dbReference type="InterPro" id="IPR053793">
    <property type="entry name" value="PB1-like"/>
</dbReference>
<feature type="region of interest" description="Disordered" evidence="1">
    <location>
        <begin position="107"/>
        <end position="316"/>
    </location>
</feature>
<feature type="compositionally biased region" description="Acidic residues" evidence="1">
    <location>
        <begin position="110"/>
        <end position="142"/>
    </location>
</feature>
<feature type="compositionally biased region" description="Acidic residues" evidence="1">
    <location>
        <begin position="236"/>
        <end position="248"/>
    </location>
</feature>
<dbReference type="Pfam" id="PF00564">
    <property type="entry name" value="PB1"/>
    <property type="match status" value="1"/>
</dbReference>
<feature type="compositionally biased region" description="Basic and acidic residues" evidence="1">
    <location>
        <begin position="201"/>
        <end position="214"/>
    </location>
</feature>
<dbReference type="SUPFAM" id="SSF54277">
    <property type="entry name" value="CAD &amp; PB1 domains"/>
    <property type="match status" value="1"/>
</dbReference>
<name>A0AAD1U8U6_EUPCR</name>
<feature type="compositionally biased region" description="Basic and acidic residues" evidence="1">
    <location>
        <begin position="170"/>
        <end position="180"/>
    </location>
</feature>
<reference evidence="3" key="1">
    <citation type="submission" date="2023-07" db="EMBL/GenBank/DDBJ databases">
        <authorList>
            <consortium name="AG Swart"/>
            <person name="Singh M."/>
            <person name="Singh A."/>
            <person name="Seah K."/>
            <person name="Emmerich C."/>
        </authorList>
    </citation>
    <scope>NUCLEOTIDE SEQUENCE</scope>
    <source>
        <strain evidence="3">DP1</strain>
    </source>
</reference>
<dbReference type="EMBL" id="CAMPGE010002402">
    <property type="protein sequence ID" value="CAI2361204.1"/>
    <property type="molecule type" value="Genomic_DNA"/>
</dbReference>
<gene>
    <name evidence="3" type="ORF">ECRASSUSDP1_LOCUS2514</name>
</gene>
<feature type="compositionally biased region" description="Basic and acidic residues" evidence="1">
    <location>
        <begin position="249"/>
        <end position="284"/>
    </location>
</feature>
<evidence type="ECO:0000256" key="1">
    <source>
        <dbReference type="SAM" id="MobiDB-lite"/>
    </source>
</evidence>
<evidence type="ECO:0000259" key="2">
    <source>
        <dbReference type="PROSITE" id="PS51745"/>
    </source>
</evidence>
<sequence>MDKPLKFKVVMGSGPSQTIKRLSKTPEDYSELVQMVLKRLSDRLFVDHPFYIYYEDISNGMIKIEDDVDLRGAVEYCELYSKSSLKLFVHLEPLDISRVRTDYKEIDPDKLDEDEGDDNEDSIDSEDSIDFEDDQEQVEENIENPNKKIAQQEVYNPEQPGEELPIQPDPKPHECLKEMEPGAQFLQNNHDDEDPFAMLIKDGKSNDGSQKDSNDGEDSDEVDYENHNPSFLQIPDDNEEDSNSSEDEPVNKDAEEKERISSEHNSEIPQEKFESDEAGIKHFPSESNYLDELHQNLLEQERKEKEFEKDNNEKGQQLERKVIDLGEEPHAFIPLQDGQEANPSDSEFKPLKFQTDQNVICVNNQQFKNNEINRVEESIDRISSLIFEEEKKKEILPSPKNKKGSKYNNVYEDVFAKKIKQSAADELPKLSSMKSFGSFLRSSIIGMNEVEADQLMRVDEQHPEFSNEDIIVAKPGSVLRKCWRIKNIGSKQWPKDTRLVSVTDGLFFIGPSIKEFLKPGEMMDLGINIYIAPEENGENNIKQYIVRLYCDQFKCFGQPMIATCHIDHILYDESILNQNEEDFSSNRVVAGGNLVENYEIAKELCIKSGEPFYKTVSNLKKGDIYK</sequence>
<accession>A0AAD1U8U6</accession>
<dbReference type="InterPro" id="IPR000270">
    <property type="entry name" value="PB1_dom"/>
</dbReference>
<dbReference type="AlphaFoldDB" id="A0AAD1U8U6"/>
<protein>
    <recommendedName>
        <fullName evidence="2">PB1 domain-containing protein</fullName>
    </recommendedName>
</protein>
<keyword evidence="4" id="KW-1185">Reference proteome</keyword>
<feature type="compositionally biased region" description="Basic and acidic residues" evidence="1">
    <location>
        <begin position="291"/>
        <end position="316"/>
    </location>
</feature>
<dbReference type="Gene3D" id="2.60.40.10">
    <property type="entry name" value="Immunoglobulins"/>
    <property type="match status" value="1"/>
</dbReference>
<comment type="caution">
    <text evidence="3">The sequence shown here is derived from an EMBL/GenBank/DDBJ whole genome shotgun (WGS) entry which is preliminary data.</text>
</comment>
<dbReference type="Pfam" id="PF16158">
    <property type="entry name" value="N_BRCA1_IG"/>
    <property type="match status" value="1"/>
</dbReference>
<dbReference type="Proteomes" id="UP001295684">
    <property type="component" value="Unassembled WGS sequence"/>
</dbReference>
<evidence type="ECO:0000313" key="4">
    <source>
        <dbReference type="Proteomes" id="UP001295684"/>
    </source>
</evidence>
<dbReference type="PROSITE" id="PS51745">
    <property type="entry name" value="PB1"/>
    <property type="match status" value="1"/>
</dbReference>
<evidence type="ECO:0000313" key="3">
    <source>
        <dbReference type="EMBL" id="CAI2361204.1"/>
    </source>
</evidence>
<organism evidence="3 4">
    <name type="scientific">Euplotes crassus</name>
    <dbReference type="NCBI Taxonomy" id="5936"/>
    <lineage>
        <taxon>Eukaryota</taxon>
        <taxon>Sar</taxon>
        <taxon>Alveolata</taxon>
        <taxon>Ciliophora</taxon>
        <taxon>Intramacronucleata</taxon>
        <taxon>Spirotrichea</taxon>
        <taxon>Hypotrichia</taxon>
        <taxon>Euplotida</taxon>
        <taxon>Euplotidae</taxon>
        <taxon>Moneuplotes</taxon>
    </lineage>
</organism>
<feature type="domain" description="PB1" evidence="2">
    <location>
        <begin position="4"/>
        <end position="92"/>
    </location>
</feature>
<proteinExistence type="predicted"/>
<dbReference type="InterPro" id="IPR013783">
    <property type="entry name" value="Ig-like_fold"/>
</dbReference>